<feature type="transmembrane region" description="Helical" evidence="1">
    <location>
        <begin position="206"/>
        <end position="224"/>
    </location>
</feature>
<dbReference type="Pfam" id="PF04240">
    <property type="entry name" value="Caroten_synth"/>
    <property type="match status" value="1"/>
</dbReference>
<dbReference type="KEGG" id="hti:HTIA_2108"/>
<dbReference type="EMBL" id="AFNT02000005">
    <property type="protein sequence ID" value="ERJ07312.1"/>
    <property type="molecule type" value="Genomic_DNA"/>
</dbReference>
<feature type="transmembrane region" description="Helical" evidence="1">
    <location>
        <begin position="156"/>
        <end position="178"/>
    </location>
</feature>
<evidence type="ECO:0000313" key="4">
    <source>
        <dbReference type="Proteomes" id="UP000003861"/>
    </source>
</evidence>
<dbReference type="InterPro" id="IPR007354">
    <property type="entry name" value="CruF-like"/>
</dbReference>
<dbReference type="PANTHER" id="PTHR39419:SF1">
    <property type="entry name" value="SLL0814 PROTEIN"/>
    <property type="match status" value="1"/>
</dbReference>
<dbReference type="OrthoDB" id="107798at2157"/>
<feature type="transmembrane region" description="Helical" evidence="1">
    <location>
        <begin position="78"/>
        <end position="103"/>
    </location>
</feature>
<dbReference type="AlphaFoldDB" id="F7PFW8"/>
<dbReference type="STRING" id="1033806.HTIA_2108"/>
<dbReference type="NCBIfam" id="TIGR03460">
    <property type="entry name" value="crt_membr_arch"/>
    <property type="match status" value="1"/>
</dbReference>
<feature type="transmembrane region" description="Helical" evidence="1">
    <location>
        <begin position="50"/>
        <end position="71"/>
    </location>
</feature>
<dbReference type="NCBIfam" id="NF041333">
    <property type="entry name" value="CruF_Halo"/>
    <property type="match status" value="1"/>
</dbReference>
<evidence type="ECO:0000313" key="3">
    <source>
        <dbReference type="EMBL" id="ERJ07312.1"/>
    </source>
</evidence>
<name>F7PFW8_9EURY</name>
<dbReference type="Proteomes" id="UP000015381">
    <property type="component" value="Chromosome I"/>
</dbReference>
<keyword evidence="5" id="KW-1185">Reference proteome</keyword>
<dbReference type="HOGENOM" id="CLU_070738_0_0_2"/>
<keyword evidence="1" id="KW-1133">Transmembrane helix</keyword>
<dbReference type="eggNOG" id="arCOG02835">
    <property type="taxonomic scope" value="Archaea"/>
</dbReference>
<dbReference type="EMBL" id="HF571520">
    <property type="protein sequence ID" value="CCQ34222.1"/>
    <property type="molecule type" value="Genomic_DNA"/>
</dbReference>
<dbReference type="PANTHER" id="PTHR39419">
    <property type="entry name" value="SLL0814 PROTEIN"/>
    <property type="match status" value="1"/>
</dbReference>
<dbReference type="Proteomes" id="UP000003861">
    <property type="component" value="Unassembled WGS sequence"/>
</dbReference>
<dbReference type="RefSeq" id="WP_008523932.1">
    <property type="nucleotide sequence ID" value="NC_021921.1"/>
</dbReference>
<dbReference type="InterPro" id="IPR017823">
    <property type="entry name" value="CruF"/>
</dbReference>
<keyword evidence="1" id="KW-0812">Transmembrane</keyword>
<organism evidence="3 4">
    <name type="scientific">Halorhabdus tiamatea SARL4B</name>
    <dbReference type="NCBI Taxonomy" id="1033806"/>
    <lineage>
        <taxon>Archaea</taxon>
        <taxon>Methanobacteriati</taxon>
        <taxon>Methanobacteriota</taxon>
        <taxon>Stenosarchaea group</taxon>
        <taxon>Halobacteria</taxon>
        <taxon>Halobacteriales</taxon>
        <taxon>Haloarculaceae</taxon>
        <taxon>Halorhabdus</taxon>
    </lineage>
</organism>
<reference evidence="3 4" key="2">
    <citation type="journal article" date="2013" name="PLoS ONE">
        <title>INDIGO - INtegrated Data Warehouse of MIcrobial GenOmes with Examples from the Red Sea Extremophiles.</title>
        <authorList>
            <person name="Alam I."/>
            <person name="Antunes A."/>
            <person name="Kamau A.A."/>
            <person name="Ba Alawi W."/>
            <person name="Kalkatawi M."/>
            <person name="Stingl U."/>
            <person name="Bajic V.B."/>
        </authorList>
    </citation>
    <scope>NUCLEOTIDE SEQUENCE [LARGE SCALE GENOMIC DNA]</scope>
    <source>
        <strain evidence="3 4">SARL4B</strain>
    </source>
</reference>
<keyword evidence="1" id="KW-0472">Membrane</keyword>
<dbReference type="InterPro" id="IPR053540">
    <property type="entry name" value="BABR_hydratase"/>
</dbReference>
<proteinExistence type="predicted"/>
<evidence type="ECO:0000313" key="5">
    <source>
        <dbReference type="Proteomes" id="UP000015381"/>
    </source>
</evidence>
<protein>
    <submittedName>
        <fullName evidence="3">Carotene biosynthesis associated membrane protein</fullName>
    </submittedName>
    <submittedName>
        <fullName evidence="2">Carotenoid biosynthesis protein</fullName>
    </submittedName>
</protein>
<sequence>MAEWDRRAVEARLDRLVAENRFTIAVIFPAIGAVMLVASAEGWFPGILEFNPYLVLFGTAVMRLPLIAGVAPLVDRRAALAIVGLTLYTYGIEFLGVLTGLPYGDFEYVIDLGPMLLDTVPAALPIFFFPLVLNAYLLCLLLLGDRAALTRVRLPAVVATVLAMDLVLDPGAVGLGFWEYAPPLAGDGLWASATAIHFYGVPLSNYLGWILSASVAVLAFDLGFQRAGLLDRLDRTGFMLDDLVSFVILWGVINAWYGNWLAVGVAGLFGAGLLATDRFDFAVRETVPLVDPRQ</sequence>
<dbReference type="PATRIC" id="fig|1033806.12.peg.2095"/>
<gene>
    <name evidence="3" type="ORF">HLRTI_000670</name>
    <name evidence="2" type="ORF">HTIA_2108</name>
</gene>
<reference evidence="2 5" key="3">
    <citation type="journal article" date="2014" name="Environ. Microbiol.">
        <title>Halorhabdus tiamatea: proteogenomics and glycosidase activity measurements identify the first cultivated euryarchaeon from a deep-sea anoxic brine lake as potential polysaccharide degrader.</title>
        <authorList>
            <person name="Werner J."/>
            <person name="Ferrer M."/>
            <person name="Michel G."/>
            <person name="Mann A.J."/>
            <person name="Huang S."/>
            <person name="Juarez S."/>
            <person name="Ciordia S."/>
            <person name="Albar J.P."/>
            <person name="Alcaide M."/>
            <person name="La Cono V."/>
            <person name="Yakimov M.M."/>
            <person name="Antunes A."/>
            <person name="Taborda M."/>
            <person name="Da Costa M.S."/>
            <person name="Amann R.I."/>
            <person name="Gloeckner F.O."/>
            <person name="Golyshina O.V."/>
            <person name="Golyshin P.N."/>
            <person name="Teeling H."/>
        </authorList>
    </citation>
    <scope>NUCLEOTIDE SEQUENCE [LARGE SCALE GENOMIC DNA]</scope>
    <source>
        <strain evidence="5">SARL4B</strain>
        <strain evidence="2">Type strain: SARL4B</strain>
    </source>
</reference>
<dbReference type="GeneID" id="23799338"/>
<accession>F7PFW8</accession>
<feature type="transmembrane region" description="Helical" evidence="1">
    <location>
        <begin position="123"/>
        <end position="144"/>
    </location>
</feature>
<evidence type="ECO:0000313" key="2">
    <source>
        <dbReference type="EMBL" id="CCQ34222.1"/>
    </source>
</evidence>
<feature type="transmembrane region" description="Helical" evidence="1">
    <location>
        <begin position="21"/>
        <end position="44"/>
    </location>
</feature>
<reference evidence="3 4" key="1">
    <citation type="journal article" date="2011" name="J. Bacteriol.">
        <title>Genome sequence of Halorhabdus tiamatea, the first archaeon isolated from a deep-sea anoxic brine lake.</title>
        <authorList>
            <person name="Antunes A."/>
            <person name="Alam I."/>
            <person name="Bajic V.B."/>
            <person name="Stingl U."/>
        </authorList>
    </citation>
    <scope>NUCLEOTIDE SEQUENCE [LARGE SCALE GENOMIC DNA]</scope>
    <source>
        <strain evidence="3 4">SARL4B</strain>
    </source>
</reference>
<evidence type="ECO:0000256" key="1">
    <source>
        <dbReference type="SAM" id="Phobius"/>
    </source>
</evidence>